<comment type="catalytic activity">
    <reaction evidence="1 11 12">
        <text>[protein]-peptidylproline (omega=180) = [protein]-peptidylproline (omega=0)</text>
        <dbReference type="Rhea" id="RHEA:16237"/>
        <dbReference type="Rhea" id="RHEA-COMP:10747"/>
        <dbReference type="Rhea" id="RHEA-COMP:10748"/>
        <dbReference type="ChEBI" id="CHEBI:83833"/>
        <dbReference type="ChEBI" id="CHEBI:83834"/>
        <dbReference type="EC" id="5.2.1.8"/>
    </reaction>
</comment>
<evidence type="ECO:0000256" key="4">
    <source>
        <dbReference type="ARBA" id="ARBA00016902"/>
    </source>
</evidence>
<comment type="domain">
    <text evidence="11">Consists of 3 domains; the N-terminus binds the ribosome, the middle domain has PPIase activity, while the C-terminus has intrinsic chaperone activity on its own.</text>
</comment>
<evidence type="ECO:0000256" key="6">
    <source>
        <dbReference type="ARBA" id="ARBA00023110"/>
    </source>
</evidence>
<dbReference type="InterPro" id="IPR027304">
    <property type="entry name" value="Trigger_fact/SurA_dom_sf"/>
</dbReference>
<evidence type="ECO:0000256" key="9">
    <source>
        <dbReference type="ARBA" id="ARBA00023306"/>
    </source>
</evidence>
<dbReference type="PANTHER" id="PTHR30560:SF3">
    <property type="entry name" value="TRIGGER FACTOR-LIKE PROTEIN TIG, CHLOROPLASTIC"/>
    <property type="match status" value="1"/>
</dbReference>
<dbReference type="InterPro" id="IPR037041">
    <property type="entry name" value="Trigger_fac_C_sf"/>
</dbReference>
<dbReference type="InterPro" id="IPR046357">
    <property type="entry name" value="PPIase_dom_sf"/>
</dbReference>
<dbReference type="PANTHER" id="PTHR30560">
    <property type="entry name" value="TRIGGER FACTOR CHAPERONE AND PEPTIDYL-PROLYL CIS/TRANS ISOMERASE"/>
    <property type="match status" value="1"/>
</dbReference>
<dbReference type="InterPro" id="IPR036611">
    <property type="entry name" value="Trigger_fac_ribosome-bd_sf"/>
</dbReference>
<evidence type="ECO:0000256" key="2">
    <source>
        <dbReference type="ARBA" id="ARBA00005464"/>
    </source>
</evidence>
<evidence type="ECO:0000313" key="18">
    <source>
        <dbReference type="Proteomes" id="UP001431656"/>
    </source>
</evidence>
<evidence type="ECO:0000256" key="8">
    <source>
        <dbReference type="ARBA" id="ARBA00023235"/>
    </source>
</evidence>
<evidence type="ECO:0000313" key="17">
    <source>
        <dbReference type="EMBL" id="BEH03161.1"/>
    </source>
</evidence>
<protein>
    <recommendedName>
        <fullName evidence="4 11">Trigger factor</fullName>
        <shortName evidence="11">TF</shortName>
        <ecNumber evidence="3 11">5.2.1.8</ecNumber>
    </recommendedName>
    <alternativeName>
        <fullName evidence="10 11">PPIase</fullName>
    </alternativeName>
</protein>
<evidence type="ECO:0000256" key="13">
    <source>
        <dbReference type="RuleBase" id="RU003914"/>
    </source>
</evidence>
<dbReference type="GO" id="GO:0051083">
    <property type="term" value="P:'de novo' cotranslational protein folding"/>
    <property type="evidence" value="ECO:0007669"/>
    <property type="project" value="TreeGrafter"/>
</dbReference>
<feature type="coiled-coil region" evidence="14">
    <location>
        <begin position="249"/>
        <end position="276"/>
    </location>
</feature>
<dbReference type="GO" id="GO:0043022">
    <property type="term" value="F:ribosome binding"/>
    <property type="evidence" value="ECO:0007669"/>
    <property type="project" value="TreeGrafter"/>
</dbReference>
<dbReference type="GO" id="GO:0043335">
    <property type="term" value="P:protein unfolding"/>
    <property type="evidence" value="ECO:0007669"/>
    <property type="project" value="TreeGrafter"/>
</dbReference>
<dbReference type="RefSeq" id="WP_286265425.1">
    <property type="nucleotide sequence ID" value="NZ_AP028056.1"/>
</dbReference>
<dbReference type="InterPro" id="IPR001179">
    <property type="entry name" value="PPIase_FKBP_dom"/>
</dbReference>
<evidence type="ECO:0000256" key="12">
    <source>
        <dbReference type="PROSITE-ProRule" id="PRU00277"/>
    </source>
</evidence>
<dbReference type="GO" id="GO:0044183">
    <property type="term" value="F:protein folding chaperone"/>
    <property type="evidence" value="ECO:0007669"/>
    <property type="project" value="TreeGrafter"/>
</dbReference>
<dbReference type="EC" id="5.2.1.8" evidence="3 11"/>
<keyword evidence="11" id="KW-0963">Cytoplasm</keyword>
<keyword evidence="18" id="KW-1185">Reference proteome</keyword>
<feature type="domain" description="PPIase FKBP-type" evidence="16">
    <location>
        <begin position="162"/>
        <end position="215"/>
    </location>
</feature>
<dbReference type="InterPro" id="IPR008880">
    <property type="entry name" value="Trigger_fac_C"/>
</dbReference>
<dbReference type="InterPro" id="IPR005215">
    <property type="entry name" value="Trig_fac"/>
</dbReference>
<accession>A0AAN0MIG0</accession>
<dbReference type="NCBIfam" id="TIGR00115">
    <property type="entry name" value="tig"/>
    <property type="match status" value="1"/>
</dbReference>
<dbReference type="Gene3D" id="3.30.70.1050">
    <property type="entry name" value="Trigger factor ribosome-binding domain"/>
    <property type="match status" value="1"/>
</dbReference>
<organism evidence="17 18">
    <name type="scientific">Brooklawnia propionicigenes</name>
    <dbReference type="NCBI Taxonomy" id="3041175"/>
    <lineage>
        <taxon>Bacteria</taxon>
        <taxon>Bacillati</taxon>
        <taxon>Actinomycetota</taxon>
        <taxon>Actinomycetes</taxon>
        <taxon>Propionibacteriales</taxon>
        <taxon>Propionibacteriaceae</taxon>
        <taxon>Brooklawnia</taxon>
    </lineage>
</organism>
<dbReference type="Gene3D" id="3.10.50.40">
    <property type="match status" value="1"/>
</dbReference>
<comment type="function">
    <text evidence="11">Involved in protein export. Acts as a chaperone by maintaining the newly synthesized protein in an open conformation. Functions as a peptidyl-prolyl cis-trans isomerase.</text>
</comment>
<dbReference type="GO" id="GO:0051301">
    <property type="term" value="P:cell division"/>
    <property type="evidence" value="ECO:0007669"/>
    <property type="project" value="UniProtKB-KW"/>
</dbReference>
<dbReference type="SUPFAM" id="SSF102735">
    <property type="entry name" value="Trigger factor ribosome-binding domain"/>
    <property type="match status" value="1"/>
</dbReference>
<dbReference type="KEGG" id="broo:brsh051_24420"/>
<dbReference type="AlphaFoldDB" id="A0AAN0MIG0"/>
<dbReference type="Pfam" id="PF00254">
    <property type="entry name" value="FKBP_C"/>
    <property type="match status" value="1"/>
</dbReference>
<feature type="region of interest" description="Disordered" evidence="15">
    <location>
        <begin position="438"/>
        <end position="524"/>
    </location>
</feature>
<evidence type="ECO:0000256" key="14">
    <source>
        <dbReference type="SAM" id="Coils"/>
    </source>
</evidence>
<keyword evidence="7 11" id="KW-0143">Chaperone</keyword>
<evidence type="ECO:0000256" key="15">
    <source>
        <dbReference type="SAM" id="MobiDB-lite"/>
    </source>
</evidence>
<dbReference type="InterPro" id="IPR008881">
    <property type="entry name" value="Trigger_fac_ribosome-bd_bac"/>
</dbReference>
<keyword evidence="14" id="KW-0175">Coiled coil</keyword>
<keyword evidence="8 11" id="KW-0413">Isomerase</keyword>
<keyword evidence="9 11" id="KW-0131">Cell cycle</keyword>
<dbReference type="PROSITE" id="PS50059">
    <property type="entry name" value="FKBP_PPIASE"/>
    <property type="match status" value="1"/>
</dbReference>
<evidence type="ECO:0000256" key="5">
    <source>
        <dbReference type="ARBA" id="ARBA00022618"/>
    </source>
</evidence>
<evidence type="ECO:0000256" key="1">
    <source>
        <dbReference type="ARBA" id="ARBA00000971"/>
    </source>
</evidence>
<feature type="compositionally biased region" description="Low complexity" evidence="15">
    <location>
        <begin position="457"/>
        <end position="476"/>
    </location>
</feature>
<dbReference type="GO" id="GO:0003755">
    <property type="term" value="F:peptidyl-prolyl cis-trans isomerase activity"/>
    <property type="evidence" value="ECO:0007669"/>
    <property type="project" value="UniProtKB-UniRule"/>
</dbReference>
<dbReference type="EMBL" id="AP028056">
    <property type="protein sequence ID" value="BEH03161.1"/>
    <property type="molecule type" value="Genomic_DNA"/>
</dbReference>
<dbReference type="SUPFAM" id="SSF109998">
    <property type="entry name" value="Triger factor/SurA peptide-binding domain-like"/>
    <property type="match status" value="1"/>
</dbReference>
<sequence length="524" mass="57039">MPSTLEQLSPTRVKLTIDLPFEDLQPAIDAAYTDIAQQVNIPGFRKGKVPARLIDQRFGRGLVLQEAINSILPEAYGEAVQTHDLRPLGQPDIDISELNDGTNVLFTAEVDVRPDFEIADIAGVEVEVPVAAVSDEDVNERVELLRERFATLTEVDRPAETGDVVVLNLTASQDGKVLPEAEASEVSYKIGSGGFVDGLDEAVVGLSAGDKATFTSTLVGGPNRGEEAEIEVEIVKVQSQDLPDVDDEFAQLVSEFDTAEEMLADLRDNLERLARIDQANKARESVLAKLIKATEFELPEALITAEQESRRQSIEQQLSAAGLTIEQYLDEAEDEDAQTPEEFWADINNRVVEGLRSQIILDKYAEDAELQVGQSELTELIFAKAQQNGTSPEQELQHMMEHDHAAEWMGEVRRGKALGELVAAAKIIDAEGNEIDLSRLNNDGTVSEPADDEADEAPAAAEEAADQTAETEQAPAEEAKPAAKKRTSKKAEAADEQAPAEDEKPAPKKRTTKKAEADKAEPVE</sequence>
<dbReference type="GO" id="GO:0015031">
    <property type="term" value="P:protein transport"/>
    <property type="evidence" value="ECO:0007669"/>
    <property type="project" value="UniProtKB-UniRule"/>
</dbReference>
<proteinExistence type="inferred from homology"/>
<dbReference type="Pfam" id="PF05698">
    <property type="entry name" value="Trigger_C"/>
    <property type="match status" value="1"/>
</dbReference>
<evidence type="ECO:0000259" key="16">
    <source>
        <dbReference type="PROSITE" id="PS50059"/>
    </source>
</evidence>
<keyword evidence="6 11" id="KW-0697">Rotamase</keyword>
<evidence type="ECO:0000256" key="3">
    <source>
        <dbReference type="ARBA" id="ARBA00013194"/>
    </source>
</evidence>
<dbReference type="Gene3D" id="1.10.3120.10">
    <property type="entry name" value="Trigger factor, C-terminal domain"/>
    <property type="match status" value="1"/>
</dbReference>
<dbReference type="Proteomes" id="UP001431656">
    <property type="component" value="Chromosome"/>
</dbReference>
<reference evidence="17" key="1">
    <citation type="journal article" date="2024" name="Int. J. Syst. Evol. Microbiol.">
        <title>Brooklawnia propionicigenes sp. nov., a facultatively anaerobic, propionate-producing bacterium isolated from a methanogenic reactor treating waste from cattle farms.</title>
        <authorList>
            <person name="Akita Y."/>
            <person name="Ueki A."/>
            <person name="Tonouchi A."/>
            <person name="Sugawara Y."/>
            <person name="Honma S."/>
            <person name="Kaku N."/>
            <person name="Ueki K."/>
        </authorList>
    </citation>
    <scope>NUCLEOTIDE SEQUENCE</scope>
    <source>
        <strain evidence="17">SH051</strain>
    </source>
</reference>
<dbReference type="Pfam" id="PF05697">
    <property type="entry name" value="Trigger_N"/>
    <property type="match status" value="1"/>
</dbReference>
<evidence type="ECO:0000256" key="11">
    <source>
        <dbReference type="HAMAP-Rule" id="MF_00303"/>
    </source>
</evidence>
<dbReference type="HAMAP" id="MF_00303">
    <property type="entry name" value="Trigger_factor_Tig"/>
    <property type="match status" value="1"/>
</dbReference>
<evidence type="ECO:0000256" key="10">
    <source>
        <dbReference type="ARBA" id="ARBA00029986"/>
    </source>
</evidence>
<evidence type="ECO:0000256" key="7">
    <source>
        <dbReference type="ARBA" id="ARBA00023186"/>
    </source>
</evidence>
<name>A0AAN0MIG0_9ACTN</name>
<dbReference type="GO" id="GO:0005737">
    <property type="term" value="C:cytoplasm"/>
    <property type="evidence" value="ECO:0007669"/>
    <property type="project" value="UniProtKB-SubCell"/>
</dbReference>
<dbReference type="SUPFAM" id="SSF54534">
    <property type="entry name" value="FKBP-like"/>
    <property type="match status" value="1"/>
</dbReference>
<comment type="subcellular location">
    <subcellularLocation>
        <location evidence="11">Cytoplasm</location>
    </subcellularLocation>
    <text evidence="11">About half TF is bound to the ribosome near the polypeptide exit tunnel while the other half is free in the cytoplasm.</text>
</comment>
<gene>
    <name evidence="11 17" type="primary">tig</name>
    <name evidence="17" type="ORF">brsh051_24420</name>
</gene>
<comment type="similarity">
    <text evidence="2 11 13">Belongs to the FKBP-type PPIase family. Tig subfamily.</text>
</comment>
<keyword evidence="5 11" id="KW-0132">Cell division</keyword>
<feature type="compositionally biased region" description="Basic and acidic residues" evidence="15">
    <location>
        <begin position="513"/>
        <end position="524"/>
    </location>
</feature>